<dbReference type="STRING" id="927664.SAMN05421780_101799"/>
<evidence type="ECO:0000313" key="1">
    <source>
        <dbReference type="EMBL" id="SFB86256.1"/>
    </source>
</evidence>
<keyword evidence="2" id="KW-1185">Reference proteome</keyword>
<reference evidence="1 2" key="1">
    <citation type="submission" date="2016-10" db="EMBL/GenBank/DDBJ databases">
        <authorList>
            <person name="de Groot N.N."/>
        </authorList>
    </citation>
    <scope>NUCLEOTIDE SEQUENCE [LARGE SCALE GENOMIC DNA]</scope>
    <source>
        <strain evidence="1 2">DSM 6793</strain>
    </source>
</reference>
<organism evidence="1 2">
    <name type="scientific">Flexibacter flexilis DSM 6793</name>
    <dbReference type="NCBI Taxonomy" id="927664"/>
    <lineage>
        <taxon>Bacteria</taxon>
        <taxon>Pseudomonadati</taxon>
        <taxon>Bacteroidota</taxon>
        <taxon>Cytophagia</taxon>
        <taxon>Cytophagales</taxon>
        <taxon>Flexibacteraceae</taxon>
        <taxon>Flexibacter</taxon>
    </lineage>
</organism>
<accession>A0A1I1EHW6</accession>
<dbReference type="EMBL" id="FOLE01000001">
    <property type="protein sequence ID" value="SFB86256.1"/>
    <property type="molecule type" value="Genomic_DNA"/>
</dbReference>
<evidence type="ECO:0000313" key="2">
    <source>
        <dbReference type="Proteomes" id="UP000199514"/>
    </source>
</evidence>
<proteinExistence type="predicted"/>
<dbReference type="AlphaFoldDB" id="A0A1I1EHW6"/>
<gene>
    <name evidence="1" type="ORF">SAMN05421780_101799</name>
</gene>
<protein>
    <submittedName>
        <fullName evidence="1">Uncharacterized protein</fullName>
    </submittedName>
</protein>
<name>A0A1I1EHW6_9BACT</name>
<sequence>MDFNMETFYYIGIKREKNEALIQSLIEYEQIKLKRAEIIPAEPFKMEINEGHTLYDIVGFQDTSNFAISEKLFNLLKKHSITGWKAYEISIKGVKEKYYGFQVLGRCEKLEEPKEAFLNNIQFYKEENGIWLSDQIPSKYIVE</sequence>
<dbReference type="Proteomes" id="UP000199514">
    <property type="component" value="Unassembled WGS sequence"/>
</dbReference>